<organism evidence="2 3">
    <name type="scientific">Dermatophagoides pteronyssinus</name>
    <name type="common">European house dust mite</name>
    <dbReference type="NCBI Taxonomy" id="6956"/>
    <lineage>
        <taxon>Eukaryota</taxon>
        <taxon>Metazoa</taxon>
        <taxon>Ecdysozoa</taxon>
        <taxon>Arthropoda</taxon>
        <taxon>Chelicerata</taxon>
        <taxon>Arachnida</taxon>
        <taxon>Acari</taxon>
        <taxon>Acariformes</taxon>
        <taxon>Sarcoptiformes</taxon>
        <taxon>Astigmata</taxon>
        <taxon>Psoroptidia</taxon>
        <taxon>Analgoidea</taxon>
        <taxon>Pyroglyphidae</taxon>
        <taxon>Dermatophagoidinae</taxon>
        <taxon>Dermatophagoides</taxon>
    </lineage>
</organism>
<comment type="caution">
    <text evidence="2">The sequence shown here is derived from an EMBL/GenBank/DDBJ whole genome shotgun (WGS) entry which is preliminary data.</text>
</comment>
<gene>
    <name evidence="2" type="ORF">DERP_009815</name>
</gene>
<keyword evidence="3" id="KW-1185">Reference proteome</keyword>
<evidence type="ECO:0000313" key="2">
    <source>
        <dbReference type="EMBL" id="KAH9412833.1"/>
    </source>
</evidence>
<dbReference type="EMBL" id="NJHN03000128">
    <property type="protein sequence ID" value="KAH9412833.1"/>
    <property type="molecule type" value="Genomic_DNA"/>
</dbReference>
<evidence type="ECO:0000256" key="1">
    <source>
        <dbReference type="SAM" id="Phobius"/>
    </source>
</evidence>
<dbReference type="Proteomes" id="UP000887458">
    <property type="component" value="Unassembled WGS sequence"/>
</dbReference>
<evidence type="ECO:0000313" key="3">
    <source>
        <dbReference type="Proteomes" id="UP000887458"/>
    </source>
</evidence>
<accession>A0ABQ8IR82</accession>
<keyword evidence="1" id="KW-0472">Membrane</keyword>
<protein>
    <submittedName>
        <fullName evidence="2">Uncharacterized protein</fullName>
    </submittedName>
</protein>
<reference evidence="2 3" key="1">
    <citation type="journal article" date="2018" name="J. Allergy Clin. Immunol.">
        <title>High-quality assembly of Dermatophagoides pteronyssinus genome and transcriptome reveals a wide range of novel allergens.</title>
        <authorList>
            <person name="Liu X.Y."/>
            <person name="Yang K.Y."/>
            <person name="Wang M.Q."/>
            <person name="Kwok J.S."/>
            <person name="Zeng X."/>
            <person name="Yang Z."/>
            <person name="Xiao X.J."/>
            <person name="Lau C.P."/>
            <person name="Li Y."/>
            <person name="Huang Z.M."/>
            <person name="Ba J.G."/>
            <person name="Yim A.K."/>
            <person name="Ouyang C.Y."/>
            <person name="Ngai S.M."/>
            <person name="Chan T.F."/>
            <person name="Leung E.L."/>
            <person name="Liu L."/>
            <person name="Liu Z.G."/>
            <person name="Tsui S.K."/>
        </authorList>
    </citation>
    <scope>NUCLEOTIDE SEQUENCE [LARGE SCALE GENOMIC DNA]</scope>
    <source>
        <strain evidence="2">Derp</strain>
    </source>
</reference>
<sequence length="76" mass="8723">MYSIYQLNVLQYYLYYHDYYVQFPMIMMILNLMIQYQSNRSDIVVVDDDDDTSINVLSDDNCDGDCGVNGGGGGRT</sequence>
<keyword evidence="1" id="KW-1133">Transmembrane helix</keyword>
<keyword evidence="1" id="KW-0812">Transmembrane</keyword>
<name>A0ABQ8IR82_DERPT</name>
<proteinExistence type="predicted"/>
<reference evidence="2 3" key="2">
    <citation type="journal article" date="2022" name="Mol. Biol. Evol.">
        <title>Comparative Genomics Reveals Insights into the Divergent Evolution of Astigmatic Mites and Household Pest Adaptations.</title>
        <authorList>
            <person name="Xiong Q."/>
            <person name="Wan A.T."/>
            <person name="Liu X."/>
            <person name="Fung C.S."/>
            <person name="Xiao X."/>
            <person name="Malainual N."/>
            <person name="Hou J."/>
            <person name="Wang L."/>
            <person name="Wang M."/>
            <person name="Yang K.Y."/>
            <person name="Cui Y."/>
            <person name="Leung E.L."/>
            <person name="Nong W."/>
            <person name="Shin S.K."/>
            <person name="Au S.W."/>
            <person name="Jeong K.Y."/>
            <person name="Chew F.T."/>
            <person name="Hui J.H."/>
            <person name="Leung T.F."/>
            <person name="Tungtrongchitr A."/>
            <person name="Zhong N."/>
            <person name="Liu Z."/>
            <person name="Tsui S.K."/>
        </authorList>
    </citation>
    <scope>NUCLEOTIDE SEQUENCE [LARGE SCALE GENOMIC DNA]</scope>
    <source>
        <strain evidence="2">Derp</strain>
    </source>
</reference>
<feature type="transmembrane region" description="Helical" evidence="1">
    <location>
        <begin position="12"/>
        <end position="34"/>
    </location>
</feature>